<sequence length="71" mass="7648">MFNWFRKKKGKTNGKQLNKDTSDSGAFNPIIFTADLADEDKNQSSKSEAAGNDYNYSASFDSSDSGGGGID</sequence>
<proteinExistence type="predicted"/>
<name>A0A2S7N2S6_9BACI</name>
<dbReference type="EMBL" id="PKOZ01000001">
    <property type="protein sequence ID" value="PQD96319.1"/>
    <property type="molecule type" value="Genomic_DNA"/>
</dbReference>
<accession>A0A2S7N2S6</accession>
<organism evidence="2 3">
    <name type="scientific">Pradoshia eiseniae</name>
    <dbReference type="NCBI Taxonomy" id="2064768"/>
    <lineage>
        <taxon>Bacteria</taxon>
        <taxon>Bacillati</taxon>
        <taxon>Bacillota</taxon>
        <taxon>Bacilli</taxon>
        <taxon>Bacillales</taxon>
        <taxon>Bacillaceae</taxon>
        <taxon>Pradoshia</taxon>
    </lineage>
</organism>
<reference evidence="2 3" key="1">
    <citation type="submission" date="2017-12" db="EMBL/GenBank/DDBJ databases">
        <title>Taxonomic description and draft genome of Pradoshia cofamensis Gen. nov., sp. nov., a thermotolerant bacillale isolated from anterior gut of earthworm Eisenia fetida.</title>
        <authorList>
            <person name="Saha T."/>
            <person name="Chakraborty R."/>
        </authorList>
    </citation>
    <scope>NUCLEOTIDE SEQUENCE [LARGE SCALE GENOMIC DNA]</scope>
    <source>
        <strain evidence="2 3">EAG3</strain>
    </source>
</reference>
<evidence type="ECO:0000313" key="2">
    <source>
        <dbReference type="EMBL" id="PQD96319.1"/>
    </source>
</evidence>
<dbReference type="Proteomes" id="UP000239663">
    <property type="component" value="Unassembled WGS sequence"/>
</dbReference>
<gene>
    <name evidence="2" type="ORF">CYL18_00005</name>
</gene>
<feature type="region of interest" description="Disordered" evidence="1">
    <location>
        <begin position="1"/>
        <end position="71"/>
    </location>
</feature>
<evidence type="ECO:0000256" key="1">
    <source>
        <dbReference type="SAM" id="MobiDB-lite"/>
    </source>
</evidence>
<dbReference type="RefSeq" id="WP_104847421.1">
    <property type="nucleotide sequence ID" value="NZ_PKOZ01000001.1"/>
</dbReference>
<keyword evidence="3" id="KW-1185">Reference proteome</keyword>
<feature type="compositionally biased region" description="Basic residues" evidence="1">
    <location>
        <begin position="1"/>
        <end position="12"/>
    </location>
</feature>
<dbReference type="AlphaFoldDB" id="A0A2S7N2S6"/>
<comment type="caution">
    <text evidence="2">The sequence shown here is derived from an EMBL/GenBank/DDBJ whole genome shotgun (WGS) entry which is preliminary data.</text>
</comment>
<protein>
    <submittedName>
        <fullName evidence="2">Uncharacterized protein</fullName>
    </submittedName>
</protein>
<evidence type="ECO:0000313" key="3">
    <source>
        <dbReference type="Proteomes" id="UP000239663"/>
    </source>
</evidence>